<dbReference type="EMBL" id="JACJIA010000014">
    <property type="protein sequence ID" value="MBA8956176.1"/>
    <property type="molecule type" value="Genomic_DNA"/>
</dbReference>
<name>A0A7W3LXK5_ACTNM</name>
<dbReference type="RefSeq" id="WP_182848111.1">
    <property type="nucleotide sequence ID" value="NZ_BAAALP010000007.1"/>
</dbReference>
<accession>A0A7W3LXK5</accession>
<organism evidence="3 4">
    <name type="scientific">Actinomadura namibiensis</name>
    <dbReference type="NCBI Taxonomy" id="182080"/>
    <lineage>
        <taxon>Bacteria</taxon>
        <taxon>Bacillati</taxon>
        <taxon>Actinomycetota</taxon>
        <taxon>Actinomycetes</taxon>
        <taxon>Streptosporangiales</taxon>
        <taxon>Thermomonosporaceae</taxon>
        <taxon>Actinomadura</taxon>
    </lineage>
</organism>
<evidence type="ECO:0000313" key="3">
    <source>
        <dbReference type="EMBL" id="MBA8956176.1"/>
    </source>
</evidence>
<gene>
    <name evidence="3" type="ORF">HNR61_007858</name>
</gene>
<dbReference type="AlphaFoldDB" id="A0A7W3LXK5"/>
<comment type="caution">
    <text evidence="3">The sequence shown here is derived from an EMBL/GenBank/DDBJ whole genome shotgun (WGS) entry which is preliminary data.</text>
</comment>
<dbReference type="Proteomes" id="UP000572680">
    <property type="component" value="Unassembled WGS sequence"/>
</dbReference>
<keyword evidence="4" id="KW-1185">Reference proteome</keyword>
<evidence type="ECO:0000313" key="4">
    <source>
        <dbReference type="Proteomes" id="UP000572680"/>
    </source>
</evidence>
<protein>
    <recommendedName>
        <fullName evidence="2">Peptidase C39-like domain-containing protein</fullName>
    </recommendedName>
</protein>
<feature type="signal peptide" evidence="1">
    <location>
        <begin position="1"/>
        <end position="29"/>
    </location>
</feature>
<evidence type="ECO:0000259" key="2">
    <source>
        <dbReference type="Pfam" id="PF13529"/>
    </source>
</evidence>
<feature type="chain" id="PRO_5039070200" description="Peptidase C39-like domain-containing protein" evidence="1">
    <location>
        <begin position="30"/>
        <end position="325"/>
    </location>
</feature>
<dbReference type="Pfam" id="PF13529">
    <property type="entry name" value="Peptidase_C39_2"/>
    <property type="match status" value="1"/>
</dbReference>
<dbReference type="InterPro" id="IPR039564">
    <property type="entry name" value="Peptidase_C39-like"/>
</dbReference>
<reference evidence="3 4" key="1">
    <citation type="submission" date="2020-08" db="EMBL/GenBank/DDBJ databases">
        <title>Genomic Encyclopedia of Type Strains, Phase IV (KMG-IV): sequencing the most valuable type-strain genomes for metagenomic binning, comparative biology and taxonomic classification.</title>
        <authorList>
            <person name="Goeker M."/>
        </authorList>
    </citation>
    <scope>NUCLEOTIDE SEQUENCE [LARGE SCALE GENOMIC DNA]</scope>
    <source>
        <strain evidence="3 4">DSM 44197</strain>
    </source>
</reference>
<keyword evidence="1" id="KW-0732">Signal</keyword>
<evidence type="ECO:0000256" key="1">
    <source>
        <dbReference type="SAM" id="SignalP"/>
    </source>
</evidence>
<dbReference type="Gene3D" id="3.90.70.10">
    <property type="entry name" value="Cysteine proteinases"/>
    <property type="match status" value="1"/>
</dbReference>
<proteinExistence type="predicted"/>
<feature type="domain" description="Peptidase C39-like" evidence="2">
    <location>
        <begin position="151"/>
        <end position="286"/>
    </location>
</feature>
<sequence length="325" mass="35214">MRRPLSALLALVAGAALALFVLPAASAQAGVWGAYPTAYGTRSCSATRQYNGVSYQTCLDYTHDRTQVRAIAFINPTAYTNFQVNMRMWYGGGGASVSQSCPTMTTNGSRACWTGWSQMRRPCVVADATFGIAGHWMQPVRALDAKLSGKVQEESNYCGPAAMQTVIATMGISAPSQRTLADLSDAGVTGTWARDIPPALNKYVPQDFPYHVISVAQSGDGRRRGIGLIVDSVSRGRPVMAMVKPGNLPWSPDNPWYYRHYVVIHGVGGHFSGGSFVPTTFKVWDPNALNFAQERGREDQLSEAELMYAGEGTVVDDLWTIASWA</sequence>